<dbReference type="Proteomes" id="UP001501047">
    <property type="component" value="Unassembled WGS sequence"/>
</dbReference>
<evidence type="ECO:0000313" key="3">
    <source>
        <dbReference type="Proteomes" id="UP001501047"/>
    </source>
</evidence>
<reference evidence="2 3" key="1">
    <citation type="journal article" date="2019" name="Int. J. Syst. Evol. Microbiol.">
        <title>The Global Catalogue of Microorganisms (GCM) 10K type strain sequencing project: providing services to taxonomists for standard genome sequencing and annotation.</title>
        <authorList>
            <consortium name="The Broad Institute Genomics Platform"/>
            <consortium name="The Broad Institute Genome Sequencing Center for Infectious Disease"/>
            <person name="Wu L."/>
            <person name="Ma J."/>
        </authorList>
    </citation>
    <scope>NUCLEOTIDE SEQUENCE [LARGE SCALE GENOMIC DNA]</scope>
    <source>
        <strain evidence="2 3">JCM 1417</strain>
    </source>
</reference>
<name>A0ABN1KLC3_CLOSU</name>
<proteinExistence type="predicted"/>
<keyword evidence="1" id="KW-0812">Transmembrane</keyword>
<organism evidence="2 3">
    <name type="scientific">Clostridium subterminale</name>
    <dbReference type="NCBI Taxonomy" id="1550"/>
    <lineage>
        <taxon>Bacteria</taxon>
        <taxon>Bacillati</taxon>
        <taxon>Bacillota</taxon>
        <taxon>Clostridia</taxon>
        <taxon>Eubacteriales</taxon>
        <taxon>Clostridiaceae</taxon>
        <taxon>Clostridium</taxon>
    </lineage>
</organism>
<keyword evidence="1" id="KW-0472">Membrane</keyword>
<evidence type="ECO:0000256" key="1">
    <source>
        <dbReference type="SAM" id="Phobius"/>
    </source>
</evidence>
<dbReference type="RefSeq" id="WP_343824653.1">
    <property type="nucleotide sequence ID" value="NZ_BAAACI010000002.1"/>
</dbReference>
<protein>
    <recommendedName>
        <fullName evidence="4">DUF4230 domain-containing protein</fullName>
    </recommendedName>
</protein>
<evidence type="ECO:0008006" key="4">
    <source>
        <dbReference type="Google" id="ProtNLM"/>
    </source>
</evidence>
<sequence>MKNSKIKKFFSFFKKIKIIIFIIAIIAACLFISSLTTKNNLEKKSDFVSEKLISISELATSRYDYSNVISVKNSLSFKDITIPFTEKSFVIKYNGYITAGLDLSAATFSIDKNILTITIPPCSILTHNVNEDEVFIFDEKNSIFNKLTMDDMLNEIVAEKSKTEERVIKDGFLDKVTVDTLQLLKDIFLNCGFDEVKVKVAAQGN</sequence>
<comment type="caution">
    <text evidence="2">The sequence shown here is derived from an EMBL/GenBank/DDBJ whole genome shotgun (WGS) entry which is preliminary data.</text>
</comment>
<keyword evidence="1" id="KW-1133">Transmembrane helix</keyword>
<dbReference type="Pfam" id="PF14014">
    <property type="entry name" value="DUF4230"/>
    <property type="match status" value="1"/>
</dbReference>
<accession>A0ABN1KLC3</accession>
<evidence type="ECO:0000313" key="2">
    <source>
        <dbReference type="EMBL" id="GAA0770031.1"/>
    </source>
</evidence>
<keyword evidence="3" id="KW-1185">Reference proteome</keyword>
<dbReference type="EMBL" id="BAAACI010000002">
    <property type="protein sequence ID" value="GAA0770031.1"/>
    <property type="molecule type" value="Genomic_DNA"/>
</dbReference>
<feature type="transmembrane region" description="Helical" evidence="1">
    <location>
        <begin position="12"/>
        <end position="35"/>
    </location>
</feature>
<dbReference type="PROSITE" id="PS51257">
    <property type="entry name" value="PROKAR_LIPOPROTEIN"/>
    <property type="match status" value="1"/>
</dbReference>
<dbReference type="InterPro" id="IPR025324">
    <property type="entry name" value="DUF4230"/>
</dbReference>
<gene>
    <name evidence="2" type="ORF">GCM10008908_12230</name>
</gene>